<name>A0A6C0BUN1_9ZZZZ</name>
<proteinExistence type="predicted"/>
<dbReference type="AlphaFoldDB" id="A0A6C0BUN1"/>
<organism evidence="1">
    <name type="scientific">viral metagenome</name>
    <dbReference type="NCBI Taxonomy" id="1070528"/>
    <lineage>
        <taxon>unclassified sequences</taxon>
        <taxon>metagenomes</taxon>
        <taxon>organismal metagenomes</taxon>
    </lineage>
</organism>
<reference evidence="1" key="1">
    <citation type="journal article" date="2020" name="Nature">
        <title>Giant virus diversity and host interactions through global metagenomics.</title>
        <authorList>
            <person name="Schulz F."/>
            <person name="Roux S."/>
            <person name="Paez-Espino D."/>
            <person name="Jungbluth S."/>
            <person name="Walsh D.A."/>
            <person name="Denef V.J."/>
            <person name="McMahon K.D."/>
            <person name="Konstantinidis K.T."/>
            <person name="Eloe-Fadrosh E.A."/>
            <person name="Kyrpides N.C."/>
            <person name="Woyke T."/>
        </authorList>
    </citation>
    <scope>NUCLEOTIDE SEQUENCE</scope>
    <source>
        <strain evidence="1">GVMAG-M-3300018428-16</strain>
    </source>
</reference>
<sequence>MFTRFHDDPLRIQKQLQQSTDIGRYVMNVPGNNGDKPLYFEDPHIRLTKWGGNLRTNTVNLESDLKGLSRSLNRDCKSTNNYIDKSAISMSMQYAETPSFVDETRASHPAFEYRELPNQRWDFPLMDPQLNVCKQFENNLSTRILEKDHYKTNSEYYQKKQVFN</sequence>
<protein>
    <submittedName>
        <fullName evidence="1">Uncharacterized protein</fullName>
    </submittedName>
</protein>
<dbReference type="EMBL" id="MN739236">
    <property type="protein sequence ID" value="QHS94953.1"/>
    <property type="molecule type" value="Genomic_DNA"/>
</dbReference>
<evidence type="ECO:0000313" key="1">
    <source>
        <dbReference type="EMBL" id="QHS94953.1"/>
    </source>
</evidence>
<accession>A0A6C0BUN1</accession>